<feature type="transmembrane region" description="Helical" evidence="6">
    <location>
        <begin position="206"/>
        <end position="223"/>
    </location>
</feature>
<dbReference type="STRING" id="983644.G3J826"/>
<gene>
    <name evidence="8" type="ORF">CCM_02138</name>
</gene>
<comment type="similarity">
    <text evidence="2">Belongs to the steroid 5-alpha reductase family.</text>
</comment>
<dbReference type="RefSeq" id="XP_006667354.1">
    <property type="nucleotide sequence ID" value="XM_006667291.1"/>
</dbReference>
<dbReference type="PROSITE" id="PS50244">
    <property type="entry name" value="S5A_REDUCTASE"/>
    <property type="match status" value="1"/>
</dbReference>
<evidence type="ECO:0000256" key="5">
    <source>
        <dbReference type="ARBA" id="ARBA00023136"/>
    </source>
</evidence>
<dbReference type="HOGENOM" id="CLU_065395_0_0_1"/>
<evidence type="ECO:0000313" key="9">
    <source>
        <dbReference type="Proteomes" id="UP000001610"/>
    </source>
</evidence>
<dbReference type="OrthoDB" id="5788137at2759"/>
<evidence type="ECO:0000313" key="8">
    <source>
        <dbReference type="EMBL" id="EGX93868.1"/>
    </source>
</evidence>
<dbReference type="Pfam" id="PF02544">
    <property type="entry name" value="Steroid_dh"/>
    <property type="match status" value="1"/>
</dbReference>
<dbReference type="PANTHER" id="PTHR10556:SF43">
    <property type="entry name" value="STEROID 5-ALPHA-REDUCTASE DET2"/>
    <property type="match status" value="1"/>
</dbReference>
<evidence type="ECO:0000256" key="2">
    <source>
        <dbReference type="ARBA" id="ARBA00007742"/>
    </source>
</evidence>
<feature type="transmembrane region" description="Helical" evidence="6">
    <location>
        <begin position="20"/>
        <end position="43"/>
    </location>
</feature>
<dbReference type="EMBL" id="JH126400">
    <property type="protein sequence ID" value="EGX93868.1"/>
    <property type="molecule type" value="Genomic_DNA"/>
</dbReference>
<dbReference type="GeneID" id="18164166"/>
<feature type="domain" description="3-oxo-5-alpha-steroid 4-dehydrogenase C-terminal" evidence="7">
    <location>
        <begin position="261"/>
        <end position="343"/>
    </location>
</feature>
<dbReference type="Proteomes" id="UP000001610">
    <property type="component" value="Unassembled WGS sequence"/>
</dbReference>
<proteinExistence type="inferred from homology"/>
<evidence type="ECO:0000256" key="4">
    <source>
        <dbReference type="ARBA" id="ARBA00022989"/>
    </source>
</evidence>
<accession>G3J826</accession>
<dbReference type="GO" id="GO:0016020">
    <property type="term" value="C:membrane"/>
    <property type="evidence" value="ECO:0007669"/>
    <property type="project" value="UniProtKB-SubCell"/>
</dbReference>
<keyword evidence="4 6" id="KW-1133">Transmembrane helix</keyword>
<reference evidence="8 9" key="1">
    <citation type="journal article" date="2011" name="Genome Biol.">
        <title>Genome sequence of the insect pathogenic fungus Cordyceps militaris, a valued traditional Chinese medicine.</title>
        <authorList>
            <person name="Zheng P."/>
            <person name="Xia Y."/>
            <person name="Xiao G."/>
            <person name="Xiong C."/>
            <person name="Hu X."/>
            <person name="Zhang S."/>
            <person name="Zheng H."/>
            <person name="Huang Y."/>
            <person name="Zhou Y."/>
            <person name="Wang S."/>
            <person name="Zhao G.P."/>
            <person name="Liu X."/>
            <person name="St Leger R.J."/>
            <person name="Wang C."/>
        </authorList>
    </citation>
    <scope>NUCLEOTIDE SEQUENCE [LARGE SCALE GENOMIC DNA]</scope>
    <source>
        <strain evidence="8 9">CM01</strain>
    </source>
</reference>
<feature type="transmembrane region" description="Helical" evidence="6">
    <location>
        <begin position="165"/>
        <end position="186"/>
    </location>
</feature>
<evidence type="ECO:0000256" key="1">
    <source>
        <dbReference type="ARBA" id="ARBA00004141"/>
    </source>
</evidence>
<dbReference type="InParanoid" id="G3J826"/>
<dbReference type="GO" id="GO:0006629">
    <property type="term" value="P:lipid metabolic process"/>
    <property type="evidence" value="ECO:0007669"/>
    <property type="project" value="InterPro"/>
</dbReference>
<dbReference type="PANTHER" id="PTHR10556">
    <property type="entry name" value="3-OXO-5-ALPHA-STEROID 4-DEHYDROGENASE"/>
    <property type="match status" value="1"/>
</dbReference>
<evidence type="ECO:0000256" key="6">
    <source>
        <dbReference type="SAM" id="Phobius"/>
    </source>
</evidence>
<sequence length="343" mass="38802">MAIVQGWLPPTRENYETLVFIWQFLYPIVSCSCRLSLIVFFGINLRFGGGIQKIGSLQWVVKWYGMGKTSVRSPLNIPGRIAWMTMEAPGFLTLVYIMNTLPQQHGIHDLPWQNRVLGGLFVRAPPPGLYPMPPSNTDHQPKVIHYLNRAILFPLMQPSMAPIHVAVWAMAVGFQLCNAICLGGWLSAYGAVTDAAWAAQSPLPQFALGLAVFYVGLAGNWFHDEELREIRRKEQRRREHLRRSGGASSSSSPSSAAVAVEKHYEIPQAGLFKYMLYPHYLLEWIEWLGFWMAAGWSCAPARAFFVNELLTMLPRAVNGKKWYVDKFGPEKINKKWAVIPGVW</sequence>
<keyword evidence="3 6" id="KW-0812">Transmembrane</keyword>
<dbReference type="AlphaFoldDB" id="G3J826"/>
<evidence type="ECO:0000256" key="3">
    <source>
        <dbReference type="ARBA" id="ARBA00022692"/>
    </source>
</evidence>
<protein>
    <submittedName>
        <fullName evidence="8">Steroid 5 alpha-reductase</fullName>
    </submittedName>
</protein>
<dbReference type="GO" id="GO:0016627">
    <property type="term" value="F:oxidoreductase activity, acting on the CH-CH group of donors"/>
    <property type="evidence" value="ECO:0007669"/>
    <property type="project" value="InterPro"/>
</dbReference>
<comment type="subcellular location">
    <subcellularLocation>
        <location evidence="1">Membrane</location>
        <topology evidence="1">Multi-pass membrane protein</topology>
    </subcellularLocation>
</comment>
<dbReference type="eggNOG" id="KOG1638">
    <property type="taxonomic scope" value="Eukaryota"/>
</dbReference>
<dbReference type="VEuPathDB" id="FungiDB:CCM_02138"/>
<evidence type="ECO:0000259" key="7">
    <source>
        <dbReference type="Pfam" id="PF02544"/>
    </source>
</evidence>
<name>G3J826_CORMM</name>
<keyword evidence="5 6" id="KW-0472">Membrane</keyword>
<dbReference type="InterPro" id="IPR039357">
    <property type="entry name" value="SRD5A/TECR"/>
</dbReference>
<dbReference type="OMA" id="PHYALEW"/>
<dbReference type="KEGG" id="cmt:CCM_02138"/>
<dbReference type="InterPro" id="IPR001104">
    <property type="entry name" value="3-oxo-5_a-steroid_4-DH_C"/>
</dbReference>
<keyword evidence="9" id="KW-1185">Reference proteome</keyword>
<organism evidence="8 9">
    <name type="scientific">Cordyceps militaris (strain CM01)</name>
    <name type="common">Caterpillar fungus</name>
    <dbReference type="NCBI Taxonomy" id="983644"/>
    <lineage>
        <taxon>Eukaryota</taxon>
        <taxon>Fungi</taxon>
        <taxon>Dikarya</taxon>
        <taxon>Ascomycota</taxon>
        <taxon>Pezizomycotina</taxon>
        <taxon>Sordariomycetes</taxon>
        <taxon>Hypocreomycetidae</taxon>
        <taxon>Hypocreales</taxon>
        <taxon>Cordycipitaceae</taxon>
        <taxon>Cordyceps</taxon>
    </lineage>
</organism>